<feature type="compositionally biased region" description="Polar residues" evidence="1">
    <location>
        <begin position="362"/>
        <end position="371"/>
    </location>
</feature>
<feature type="compositionally biased region" description="Pro residues" evidence="1">
    <location>
        <begin position="285"/>
        <end position="299"/>
    </location>
</feature>
<evidence type="ECO:0000313" key="5">
    <source>
        <dbReference type="Proteomes" id="UP001552299"/>
    </source>
</evidence>
<sequence length="711" mass="79690">MPPPTDFPPLPSSHTALSSLPSTSPLEWKHLLASHDQASQGFSNSLGHFPTENFTAHFSQTQFEAGASEWALSLVGYSIGRRPYYEALLSVIRRTWSLKGSLSLLTLDDGFFLLKFTSPEDYDMAWTGGPWFFFGKPFILQKWNPDFVPKREEFTTIPLWIKLKNLPLSCWTPEGISRVASCVGIPLAVDALTAAKTRLTFARVKCSSPLPDEIYISVDGKITPLTVLYDWKPIPCMHCGSIYHASEQCPKNPNPPPQTIPPRRGRSSSRNPRRSQPPKINLSKPPAPTPKPPLIPVPPSISITRQTPQNAQSNILPNLNSPTSATPSNSDPQPSRSQNFGTLPTSPSPIPTKNHFGALSEPDTSTSHLQTPSIPPPPNLHPPSKELPSNQLGSCDLHPEQVTDPDSNLQESPTTHSNCNSNTNSPAKESYVLSSKTAKSKNAKKATSRHQKIHSTCSYSFLWDPWCKGKSIMEITPLPAANSISRTYMDWQVKNVIEHGKWLIPIDFNQNIVAEIIQIPITDAATGCLWHNTTSPNAKAYRMQYYSNLSEVSWYKYVWHKRYALRFSAYAWLAFKTGLKTADQLIRRGISVEAQCKFCAETETHSHLFFECDFSFHILKLLIPGFESLLLRPNLFQAYCFISEQNYSLDINNLYSLLIGATIYYIWRARNDRLYGNSADCPTSVAKTIKRAILFKTSHWKNAHSIRNLLV</sequence>
<feature type="compositionally biased region" description="Polar residues" evidence="1">
    <location>
        <begin position="301"/>
        <end position="345"/>
    </location>
</feature>
<dbReference type="Pfam" id="PF14111">
    <property type="entry name" value="DUF4283"/>
    <property type="match status" value="1"/>
</dbReference>
<gene>
    <name evidence="4" type="ORF">M5K25_005068</name>
</gene>
<evidence type="ECO:0000313" key="4">
    <source>
        <dbReference type="EMBL" id="KAL0924252.1"/>
    </source>
</evidence>
<keyword evidence="5" id="KW-1185">Reference proteome</keyword>
<dbReference type="Pfam" id="PF13966">
    <property type="entry name" value="zf-RVT"/>
    <property type="match status" value="1"/>
</dbReference>
<accession>A0ABD0VNP3</accession>
<dbReference type="Proteomes" id="UP001552299">
    <property type="component" value="Unassembled WGS sequence"/>
</dbReference>
<protein>
    <recommendedName>
        <fullName evidence="6">DUF4283 domain-containing protein</fullName>
    </recommendedName>
</protein>
<organism evidence="4 5">
    <name type="scientific">Dendrobium thyrsiflorum</name>
    <name type="common">Pinecone-like raceme dendrobium</name>
    <name type="synonym">Orchid</name>
    <dbReference type="NCBI Taxonomy" id="117978"/>
    <lineage>
        <taxon>Eukaryota</taxon>
        <taxon>Viridiplantae</taxon>
        <taxon>Streptophyta</taxon>
        <taxon>Embryophyta</taxon>
        <taxon>Tracheophyta</taxon>
        <taxon>Spermatophyta</taxon>
        <taxon>Magnoliopsida</taxon>
        <taxon>Liliopsida</taxon>
        <taxon>Asparagales</taxon>
        <taxon>Orchidaceae</taxon>
        <taxon>Epidendroideae</taxon>
        <taxon>Malaxideae</taxon>
        <taxon>Dendrobiinae</taxon>
        <taxon>Dendrobium</taxon>
    </lineage>
</organism>
<dbReference type="PANTHER" id="PTHR31286">
    <property type="entry name" value="GLYCINE-RICH CELL WALL STRUCTURAL PROTEIN 1.8-LIKE"/>
    <property type="match status" value="1"/>
</dbReference>
<feature type="domain" description="DUF4283" evidence="3">
    <location>
        <begin position="67"/>
        <end position="150"/>
    </location>
</feature>
<reference evidence="4 5" key="1">
    <citation type="journal article" date="2024" name="Plant Biotechnol. J.">
        <title>Dendrobium thyrsiflorum genome and its molecular insights into genes involved in important horticultural traits.</title>
        <authorList>
            <person name="Chen B."/>
            <person name="Wang J.Y."/>
            <person name="Zheng P.J."/>
            <person name="Li K.L."/>
            <person name="Liang Y.M."/>
            <person name="Chen X.F."/>
            <person name="Zhang C."/>
            <person name="Zhao X."/>
            <person name="He X."/>
            <person name="Zhang G.Q."/>
            <person name="Liu Z.J."/>
            <person name="Xu Q."/>
        </authorList>
    </citation>
    <scope>NUCLEOTIDE SEQUENCE [LARGE SCALE GENOMIC DNA]</scope>
    <source>
        <strain evidence="4">GZMU011</strain>
    </source>
</reference>
<evidence type="ECO:0000256" key="1">
    <source>
        <dbReference type="SAM" id="MobiDB-lite"/>
    </source>
</evidence>
<feature type="compositionally biased region" description="Basic residues" evidence="1">
    <location>
        <begin position="263"/>
        <end position="273"/>
    </location>
</feature>
<comment type="caution">
    <text evidence="4">The sequence shown here is derived from an EMBL/GenBank/DDBJ whole genome shotgun (WGS) entry which is preliminary data.</text>
</comment>
<dbReference type="InterPro" id="IPR026960">
    <property type="entry name" value="RVT-Znf"/>
</dbReference>
<proteinExistence type="predicted"/>
<dbReference type="InterPro" id="IPR025558">
    <property type="entry name" value="DUF4283"/>
</dbReference>
<feature type="compositionally biased region" description="Basic residues" evidence="1">
    <location>
        <begin position="438"/>
        <end position="449"/>
    </location>
</feature>
<feature type="region of interest" description="Disordered" evidence="1">
    <location>
        <begin position="249"/>
        <end position="449"/>
    </location>
</feature>
<evidence type="ECO:0000259" key="3">
    <source>
        <dbReference type="Pfam" id="PF14111"/>
    </source>
</evidence>
<name>A0ABD0VNP3_DENTH</name>
<evidence type="ECO:0008006" key="6">
    <source>
        <dbReference type="Google" id="ProtNLM"/>
    </source>
</evidence>
<dbReference type="EMBL" id="JANQDX010000005">
    <property type="protein sequence ID" value="KAL0924252.1"/>
    <property type="molecule type" value="Genomic_DNA"/>
</dbReference>
<evidence type="ECO:0000259" key="2">
    <source>
        <dbReference type="Pfam" id="PF13966"/>
    </source>
</evidence>
<dbReference type="InterPro" id="IPR040256">
    <property type="entry name" value="At4g02000-like"/>
</dbReference>
<dbReference type="AlphaFoldDB" id="A0ABD0VNP3"/>
<feature type="compositionally biased region" description="Low complexity" evidence="1">
    <location>
        <begin position="412"/>
        <end position="425"/>
    </location>
</feature>
<dbReference type="PANTHER" id="PTHR31286:SF180">
    <property type="entry name" value="OS10G0362600 PROTEIN"/>
    <property type="match status" value="1"/>
</dbReference>
<feature type="domain" description="Reverse transcriptase zinc-binding" evidence="2">
    <location>
        <begin position="539"/>
        <end position="615"/>
    </location>
</feature>